<keyword evidence="4" id="KW-0288">FMN</keyword>
<comment type="cofactor">
    <cofactor evidence="1">
        <name>FMN</name>
        <dbReference type="ChEBI" id="CHEBI:58210"/>
    </cofactor>
</comment>
<keyword evidence="3" id="KW-0285">Flavoprotein</keyword>
<dbReference type="GO" id="GO:0016491">
    <property type="term" value="F:oxidoreductase activity"/>
    <property type="evidence" value="ECO:0007669"/>
    <property type="project" value="UniProtKB-KW"/>
</dbReference>
<evidence type="ECO:0000256" key="3">
    <source>
        <dbReference type="ARBA" id="ARBA00022630"/>
    </source>
</evidence>
<evidence type="ECO:0000259" key="7">
    <source>
        <dbReference type="Pfam" id="PF00881"/>
    </source>
</evidence>
<dbReference type="STRING" id="197479.BFW38_09570"/>
<comment type="similarity">
    <text evidence="2">Belongs to the nitroreductase family.</text>
</comment>
<dbReference type="Pfam" id="PF00881">
    <property type="entry name" value="Nitroreductase"/>
    <property type="match status" value="1"/>
</dbReference>
<dbReference type="InterPro" id="IPR000415">
    <property type="entry name" value="Nitroreductase-like"/>
</dbReference>
<protein>
    <submittedName>
        <fullName evidence="8">NAD(P)H-dependent oxidoreductase</fullName>
    </submittedName>
</protein>
<reference evidence="8 9" key="1">
    <citation type="submission" date="2016-08" db="EMBL/GenBank/DDBJ databases">
        <authorList>
            <person name="Seilhamer J.J."/>
        </authorList>
    </citation>
    <scope>NUCLEOTIDE SEQUENCE [LARGE SCALE GENOMIC DNA]</scope>
    <source>
        <strain evidence="8 9">PH27A</strain>
    </source>
</reference>
<evidence type="ECO:0000256" key="2">
    <source>
        <dbReference type="ARBA" id="ARBA00007118"/>
    </source>
</evidence>
<organism evidence="8 9">
    <name type="scientific">Terasakiispira papahanaumokuakeensis</name>
    <dbReference type="NCBI Taxonomy" id="197479"/>
    <lineage>
        <taxon>Bacteria</taxon>
        <taxon>Pseudomonadati</taxon>
        <taxon>Pseudomonadota</taxon>
        <taxon>Gammaproteobacteria</taxon>
        <taxon>Oceanospirillales</taxon>
        <taxon>Terasakiispira</taxon>
    </lineage>
</organism>
<comment type="caution">
    <text evidence="8">The sequence shown here is derived from an EMBL/GenBank/DDBJ whole genome shotgun (WGS) entry which is preliminary data.</text>
</comment>
<evidence type="ECO:0000256" key="4">
    <source>
        <dbReference type="ARBA" id="ARBA00022643"/>
    </source>
</evidence>
<keyword evidence="9" id="KW-1185">Reference proteome</keyword>
<evidence type="ECO:0000313" key="9">
    <source>
        <dbReference type="Proteomes" id="UP000094291"/>
    </source>
</evidence>
<dbReference type="PANTHER" id="PTHR43673:SF2">
    <property type="entry name" value="NITROREDUCTASE"/>
    <property type="match status" value="1"/>
</dbReference>
<evidence type="ECO:0000256" key="6">
    <source>
        <dbReference type="ARBA" id="ARBA00023002"/>
    </source>
</evidence>
<gene>
    <name evidence="8" type="ORF">BFW38_09570</name>
</gene>
<dbReference type="OrthoDB" id="9809288at2"/>
<evidence type="ECO:0000256" key="1">
    <source>
        <dbReference type="ARBA" id="ARBA00001917"/>
    </source>
</evidence>
<dbReference type="SUPFAM" id="SSF55469">
    <property type="entry name" value="FMN-dependent nitroreductase-like"/>
    <property type="match status" value="1"/>
</dbReference>
<evidence type="ECO:0000313" key="8">
    <source>
        <dbReference type="EMBL" id="ODC03751.1"/>
    </source>
</evidence>
<proteinExistence type="inferred from homology"/>
<accession>A0A1E2V9U0</accession>
<dbReference type="InterPro" id="IPR033878">
    <property type="entry name" value="NfsB-like"/>
</dbReference>
<keyword evidence="5" id="KW-0521">NADP</keyword>
<dbReference type="Proteomes" id="UP000094291">
    <property type="component" value="Unassembled WGS sequence"/>
</dbReference>
<name>A0A1E2V9U0_9GAMM</name>
<keyword evidence="6" id="KW-0560">Oxidoreductase</keyword>
<dbReference type="PANTHER" id="PTHR43673">
    <property type="entry name" value="NAD(P)H NITROREDUCTASE YDGI-RELATED"/>
    <property type="match status" value="1"/>
</dbReference>
<dbReference type="RefSeq" id="WP_068998235.1">
    <property type="nucleotide sequence ID" value="NZ_MDTQ01000001.1"/>
</dbReference>
<dbReference type="CDD" id="cd02149">
    <property type="entry name" value="NfsB-like"/>
    <property type="match status" value="1"/>
</dbReference>
<sequence length="216" mass="24320">MSEFIQAMQWRYAAKRMNGQRIPDETLSGILQACHLAPSSFGLQPYQVLVIDDPELKALCQPAIMNQPQVVESSHMLVFAPWRQFDESAVDLWIERVASERNMPLERLAGMAKTIKQKVAGLGSDEARFQWAAQQAYLAAGVTLSAAAMAQVDATPMEGFDPQALDQVLNLAERNLRSTLVVCLGYRDEAEDWLAPMKKVRWPYHDVMRLLTQQDV</sequence>
<evidence type="ECO:0000256" key="5">
    <source>
        <dbReference type="ARBA" id="ARBA00022857"/>
    </source>
</evidence>
<feature type="domain" description="Nitroreductase" evidence="7">
    <location>
        <begin position="10"/>
        <end position="186"/>
    </location>
</feature>
<dbReference type="InterPro" id="IPR029479">
    <property type="entry name" value="Nitroreductase"/>
</dbReference>
<dbReference type="EMBL" id="MDTQ01000001">
    <property type="protein sequence ID" value="ODC03751.1"/>
    <property type="molecule type" value="Genomic_DNA"/>
</dbReference>
<dbReference type="Gene3D" id="3.40.109.10">
    <property type="entry name" value="NADH Oxidase"/>
    <property type="match status" value="1"/>
</dbReference>
<dbReference type="AlphaFoldDB" id="A0A1E2V9U0"/>